<evidence type="ECO:0000313" key="12">
    <source>
        <dbReference type="EMBL" id="MBB5208068.1"/>
    </source>
</evidence>
<dbReference type="GO" id="GO:0005829">
    <property type="term" value="C:cytosol"/>
    <property type="evidence" value="ECO:0007669"/>
    <property type="project" value="UniProtKB-ARBA"/>
</dbReference>
<comment type="cofactor">
    <cofactor evidence="9">
        <name>Zn(2+)</name>
        <dbReference type="ChEBI" id="CHEBI:29105"/>
    </cofactor>
    <text evidence="9">Binds 1 zinc ion.</text>
</comment>
<dbReference type="Proteomes" id="UP000521199">
    <property type="component" value="Unassembled WGS sequence"/>
</dbReference>
<dbReference type="Gene3D" id="1.10.1370.10">
    <property type="entry name" value="Neurolysin, domain 3"/>
    <property type="match status" value="1"/>
</dbReference>
<gene>
    <name evidence="12" type="ORF">HNQ52_001597</name>
</gene>
<keyword evidence="2 9" id="KW-0645">Protease</keyword>
<organism evidence="12 13">
    <name type="scientific">Chiayiivirga flava</name>
    <dbReference type="NCBI Taxonomy" id="659595"/>
    <lineage>
        <taxon>Bacteria</taxon>
        <taxon>Pseudomonadati</taxon>
        <taxon>Pseudomonadota</taxon>
        <taxon>Gammaproteobacteria</taxon>
        <taxon>Lysobacterales</taxon>
        <taxon>Lysobacteraceae</taxon>
        <taxon>Chiayiivirga</taxon>
    </lineage>
</organism>
<dbReference type="GO" id="GO:0006508">
    <property type="term" value="P:proteolysis"/>
    <property type="evidence" value="ECO:0007669"/>
    <property type="project" value="UniProtKB-KW"/>
</dbReference>
<evidence type="ECO:0000256" key="3">
    <source>
        <dbReference type="ARBA" id="ARBA00022723"/>
    </source>
</evidence>
<dbReference type="InterPro" id="IPR045666">
    <property type="entry name" value="OpdA_N"/>
</dbReference>
<comment type="similarity">
    <text evidence="1 9">Belongs to the peptidase M3 family.</text>
</comment>
<dbReference type="InterPro" id="IPR001567">
    <property type="entry name" value="Pept_M3A_M3B_dom"/>
</dbReference>
<evidence type="ECO:0000313" key="13">
    <source>
        <dbReference type="Proteomes" id="UP000521199"/>
    </source>
</evidence>
<evidence type="ECO:0000259" key="11">
    <source>
        <dbReference type="Pfam" id="PF19310"/>
    </source>
</evidence>
<evidence type="ECO:0000259" key="10">
    <source>
        <dbReference type="Pfam" id="PF01432"/>
    </source>
</evidence>
<evidence type="ECO:0000256" key="1">
    <source>
        <dbReference type="ARBA" id="ARBA00006040"/>
    </source>
</evidence>
<dbReference type="GO" id="GO:0004222">
    <property type="term" value="F:metalloendopeptidase activity"/>
    <property type="evidence" value="ECO:0007669"/>
    <property type="project" value="UniProtKB-EC"/>
</dbReference>
<dbReference type="InterPro" id="IPR034005">
    <property type="entry name" value="M3A_DCP"/>
</dbReference>
<keyword evidence="13" id="KW-1185">Reference proteome</keyword>
<dbReference type="GO" id="GO:0046872">
    <property type="term" value="F:metal ion binding"/>
    <property type="evidence" value="ECO:0007669"/>
    <property type="project" value="UniProtKB-UniRule"/>
</dbReference>
<dbReference type="RefSeq" id="WP_183960571.1">
    <property type="nucleotide sequence ID" value="NZ_JACHHP010000002.1"/>
</dbReference>
<keyword evidence="6 9" id="KW-0482">Metalloprotease</keyword>
<proteinExistence type="inferred from homology"/>
<keyword evidence="3 9" id="KW-0479">Metal-binding</keyword>
<dbReference type="EMBL" id="JACHHP010000002">
    <property type="protein sequence ID" value="MBB5208068.1"/>
    <property type="molecule type" value="Genomic_DNA"/>
</dbReference>
<protein>
    <recommendedName>
        <fullName evidence="8">oligopeptidase A</fullName>
        <ecNumber evidence="8">3.4.24.70</ecNumber>
    </recommendedName>
</protein>
<dbReference type="FunFam" id="3.40.390.10:FF:000009">
    <property type="entry name" value="Oligopeptidase A"/>
    <property type="match status" value="1"/>
</dbReference>
<evidence type="ECO:0000256" key="5">
    <source>
        <dbReference type="ARBA" id="ARBA00022833"/>
    </source>
</evidence>
<name>A0A7W8D8F8_9GAMM</name>
<comment type="caution">
    <text evidence="12">The sequence shown here is derived from an EMBL/GenBank/DDBJ whole genome shotgun (WGS) entry which is preliminary data.</text>
</comment>
<comment type="catalytic activity">
    <reaction evidence="7">
        <text>Hydrolysis of oligopeptides, with broad specificity. Gly or Ala commonly occur as P1 or P1' residues, but more distant residues are also important, as is shown by the fact that Z-Gly-Pro-Gly-|-Gly-Pro-Ala is cleaved, but not Z-(Gly)(5).</text>
        <dbReference type="EC" id="3.4.24.70"/>
    </reaction>
</comment>
<dbReference type="InterPro" id="IPR024077">
    <property type="entry name" value="Neurolysin/TOP_dom2"/>
</dbReference>
<feature type="domain" description="Oligopeptidase A N-terminal" evidence="11">
    <location>
        <begin position="30"/>
        <end position="151"/>
    </location>
</feature>
<dbReference type="CDD" id="cd06456">
    <property type="entry name" value="M3A_DCP"/>
    <property type="match status" value="1"/>
</dbReference>
<sequence>MTDTTNPLLADRPLPAFSRIEPGHVNPAVDALLATFRSEVERLVADPAARTFDTLMQPLETLEETLNRAWSPVGHLHGVKDTPALRDAYGEALEKLTDHSTELGQNRALYDAVKTLRDGADFARLDRPRRTLVDDSLRGFRLSGVALESPARERFAAIQNELSKITTEFGNAVLDATDAWTRPLADAELSGLPDSARAMLAQAARDKSLDGHLATLKGPVVTAILTYADDRALRAEIYRASATRASDQGPNAGQFDNSARIERIVALRHEAALLLGFDSEAHLSLADKMAGTPERVLGFLHDLAARARPVALRELDELRAFARESLGIDDLQPWDIGYASEKLRQRRFDFSEEDLKPYLPLDAAIAGLFAVAERVFGVRLRQRDDVDLWHPDARYYDVLDADGSVRAGFYVDLYARSGKKGGAWMDTCRNRRRDNDGTLQPPVAFLVCNFAPPSADTPSLLTHDDVVTLFHEFGHGLHHMLTEIDLPSVGGISGVEWDAVELPSQFMENFVWKREALDLFARHWKTGEALPDALLRKMIAARDFQAGMFLVRQLEFALFDFRVHLEFDPARGARALDILDEVRREVAVIVPPEWHRFPHAFTHIFAGGYAAGYYSYLWAEVLSADAFAAFDDAGIFDSVTGARYREEILAVGGSRPALESFVAFRGREPDPAALLKSYGLAA</sequence>
<dbReference type="Gene3D" id="3.40.390.10">
    <property type="entry name" value="Collagenase (Catalytic Domain)"/>
    <property type="match status" value="1"/>
</dbReference>
<dbReference type="Pfam" id="PF01432">
    <property type="entry name" value="Peptidase_M3"/>
    <property type="match status" value="1"/>
</dbReference>
<dbReference type="InterPro" id="IPR045090">
    <property type="entry name" value="Pept_M3A_M3B"/>
</dbReference>
<reference evidence="12 13" key="1">
    <citation type="submission" date="2020-08" db="EMBL/GenBank/DDBJ databases">
        <title>Genomic Encyclopedia of Type Strains, Phase IV (KMG-IV): sequencing the most valuable type-strain genomes for metagenomic binning, comparative biology and taxonomic classification.</title>
        <authorList>
            <person name="Goeker M."/>
        </authorList>
    </citation>
    <scope>NUCLEOTIDE SEQUENCE [LARGE SCALE GENOMIC DNA]</scope>
    <source>
        <strain evidence="12 13">DSM 24163</strain>
    </source>
</reference>
<feature type="domain" description="Peptidase M3A/M3B catalytic" evidence="10">
    <location>
        <begin position="225"/>
        <end position="679"/>
    </location>
</feature>
<evidence type="ECO:0000256" key="9">
    <source>
        <dbReference type="RuleBase" id="RU003435"/>
    </source>
</evidence>
<dbReference type="PANTHER" id="PTHR43660">
    <property type="entry name" value="DIPEPTIDYL CARBOXYPEPTIDASE"/>
    <property type="match status" value="1"/>
</dbReference>
<evidence type="ECO:0000256" key="6">
    <source>
        <dbReference type="ARBA" id="ARBA00023049"/>
    </source>
</evidence>
<keyword evidence="4 9" id="KW-0378">Hydrolase</keyword>
<evidence type="ECO:0000256" key="8">
    <source>
        <dbReference type="ARBA" id="ARBA00026100"/>
    </source>
</evidence>
<dbReference type="Pfam" id="PF19310">
    <property type="entry name" value="TOP_N"/>
    <property type="match status" value="1"/>
</dbReference>
<evidence type="ECO:0000256" key="2">
    <source>
        <dbReference type="ARBA" id="ARBA00022670"/>
    </source>
</evidence>
<keyword evidence="5 9" id="KW-0862">Zinc</keyword>
<dbReference type="PANTHER" id="PTHR43660:SF1">
    <property type="entry name" value="DIPEPTIDYL CARBOXYPEPTIDASE"/>
    <property type="match status" value="1"/>
</dbReference>
<evidence type="ECO:0000256" key="4">
    <source>
        <dbReference type="ARBA" id="ARBA00022801"/>
    </source>
</evidence>
<dbReference type="Gene3D" id="1.10.1370.40">
    <property type="match status" value="1"/>
</dbReference>
<dbReference type="EC" id="3.4.24.70" evidence="8"/>
<accession>A0A7W8D8F8</accession>
<evidence type="ECO:0000256" key="7">
    <source>
        <dbReference type="ARBA" id="ARBA00024603"/>
    </source>
</evidence>
<dbReference type="AlphaFoldDB" id="A0A7W8D8F8"/>
<dbReference type="InterPro" id="IPR024079">
    <property type="entry name" value="MetalloPept_cat_dom_sf"/>
</dbReference>
<dbReference type="SUPFAM" id="SSF55486">
    <property type="entry name" value="Metalloproteases ('zincins'), catalytic domain"/>
    <property type="match status" value="1"/>
</dbReference>